<evidence type="ECO:0000259" key="7">
    <source>
        <dbReference type="PROSITE" id="PS51059"/>
    </source>
</evidence>
<evidence type="ECO:0000256" key="5">
    <source>
        <dbReference type="ARBA" id="ARBA00023242"/>
    </source>
</evidence>
<comment type="caution">
    <text evidence="8">The sequence shown here is derived from an EMBL/GenBank/DDBJ whole genome shotgun (WGS) entry which is preliminary data.</text>
</comment>
<dbReference type="InterPro" id="IPR052056">
    <property type="entry name" value="Mono-ARTD/PARP"/>
</dbReference>
<evidence type="ECO:0000313" key="10">
    <source>
        <dbReference type="Proteomes" id="UP000663854"/>
    </source>
</evidence>
<dbReference type="GO" id="GO:0005634">
    <property type="term" value="C:nucleus"/>
    <property type="evidence" value="ECO:0007669"/>
    <property type="project" value="UniProtKB-SubCell"/>
</dbReference>
<dbReference type="PANTHER" id="PTHR14453:SF67">
    <property type="entry name" value="POLY [ADP-RIBOSE] POLYMERASE"/>
    <property type="match status" value="1"/>
</dbReference>
<keyword evidence="5" id="KW-0539">Nucleus</keyword>
<comment type="subcellular location">
    <subcellularLocation>
        <location evidence="1">Nucleus</location>
    </subcellularLocation>
</comment>
<dbReference type="Proteomes" id="UP000663870">
    <property type="component" value="Unassembled WGS sequence"/>
</dbReference>
<dbReference type="SUPFAM" id="SSF56399">
    <property type="entry name" value="ADP-ribosylation"/>
    <property type="match status" value="1"/>
</dbReference>
<evidence type="ECO:0000313" key="8">
    <source>
        <dbReference type="EMBL" id="CAF0849661.1"/>
    </source>
</evidence>
<dbReference type="PROSITE" id="PS51059">
    <property type="entry name" value="PARP_CATALYTIC"/>
    <property type="match status" value="1"/>
</dbReference>
<keyword evidence="3 6" id="KW-0808">Transferase</keyword>
<dbReference type="Proteomes" id="UP000663854">
    <property type="component" value="Unassembled WGS sequence"/>
</dbReference>
<evidence type="ECO:0000313" key="9">
    <source>
        <dbReference type="EMBL" id="CAF0983937.1"/>
    </source>
</evidence>
<evidence type="ECO:0000256" key="4">
    <source>
        <dbReference type="ARBA" id="ARBA00023027"/>
    </source>
</evidence>
<evidence type="ECO:0000256" key="2">
    <source>
        <dbReference type="ARBA" id="ARBA00022676"/>
    </source>
</evidence>
<dbReference type="PANTHER" id="PTHR14453">
    <property type="entry name" value="PARP/ZINC FINGER CCCH TYPE DOMAIN CONTAINING PROTEIN"/>
    <property type="match status" value="1"/>
</dbReference>
<gene>
    <name evidence="9" type="ORF">JXQ802_LOCUS13327</name>
    <name evidence="8" type="ORF">PYM288_LOCUS6997</name>
</gene>
<evidence type="ECO:0000256" key="6">
    <source>
        <dbReference type="RuleBase" id="RU362114"/>
    </source>
</evidence>
<dbReference type="Gene3D" id="3.90.228.10">
    <property type="match status" value="1"/>
</dbReference>
<proteinExistence type="predicted"/>
<name>A0A813W415_9BILA</name>
<dbReference type="GO" id="GO:0003714">
    <property type="term" value="F:transcription corepressor activity"/>
    <property type="evidence" value="ECO:0007669"/>
    <property type="project" value="TreeGrafter"/>
</dbReference>
<reference evidence="8" key="1">
    <citation type="submission" date="2021-02" db="EMBL/GenBank/DDBJ databases">
        <authorList>
            <person name="Nowell W R."/>
        </authorList>
    </citation>
    <scope>NUCLEOTIDE SEQUENCE</scope>
</reference>
<dbReference type="InterPro" id="IPR012317">
    <property type="entry name" value="Poly(ADP-ribose)pol_cat_dom"/>
</dbReference>
<keyword evidence="11" id="KW-1185">Reference proteome</keyword>
<organism evidence="8 10">
    <name type="scientific">Rotaria sordida</name>
    <dbReference type="NCBI Taxonomy" id="392033"/>
    <lineage>
        <taxon>Eukaryota</taxon>
        <taxon>Metazoa</taxon>
        <taxon>Spiralia</taxon>
        <taxon>Gnathifera</taxon>
        <taxon>Rotifera</taxon>
        <taxon>Eurotatoria</taxon>
        <taxon>Bdelloidea</taxon>
        <taxon>Philodinida</taxon>
        <taxon>Philodinidae</taxon>
        <taxon>Rotaria</taxon>
    </lineage>
</organism>
<evidence type="ECO:0000313" key="11">
    <source>
        <dbReference type="Proteomes" id="UP000663870"/>
    </source>
</evidence>
<dbReference type="EC" id="2.4.2.-" evidence="6"/>
<keyword evidence="4 6" id="KW-0520">NAD</keyword>
<dbReference type="EMBL" id="CAJNOL010000285">
    <property type="protein sequence ID" value="CAF0983937.1"/>
    <property type="molecule type" value="Genomic_DNA"/>
</dbReference>
<sequence length="224" mass="26102">MRNIPLTVRFIIQPKRQNLYEEFSQQVLSLQEDPESPINYQLPSTWIRSTENKLRFLVPYNSDEYTSMVNCFDQTMKGIYTSIIRIERIQNQRWFLQYQVHRQEFNKRLAIDTERLLYHGCSQSAANLIIEDCFNRSFAGAHGTTYGIGMYFSSDASYSDNFTEVNSNGERCMFVARVLVGNTTQGNRSIKTRPVGFDSTTDGKHIFVIYHDAQAYADYLITYK</sequence>
<evidence type="ECO:0000256" key="1">
    <source>
        <dbReference type="ARBA" id="ARBA00004123"/>
    </source>
</evidence>
<feature type="domain" description="PARP catalytic" evidence="7">
    <location>
        <begin position="40"/>
        <end position="224"/>
    </location>
</feature>
<dbReference type="AlphaFoldDB" id="A0A813W415"/>
<protein>
    <recommendedName>
        <fullName evidence="6">Poly [ADP-ribose] polymerase</fullName>
        <shortName evidence="6">PARP</shortName>
        <ecNumber evidence="6">2.4.2.-</ecNumber>
    </recommendedName>
</protein>
<dbReference type="GO" id="GO:0005737">
    <property type="term" value="C:cytoplasm"/>
    <property type="evidence" value="ECO:0007669"/>
    <property type="project" value="TreeGrafter"/>
</dbReference>
<evidence type="ECO:0000256" key="3">
    <source>
        <dbReference type="ARBA" id="ARBA00022679"/>
    </source>
</evidence>
<dbReference type="GO" id="GO:0003950">
    <property type="term" value="F:NAD+ poly-ADP-ribosyltransferase activity"/>
    <property type="evidence" value="ECO:0007669"/>
    <property type="project" value="UniProtKB-UniRule"/>
</dbReference>
<dbReference type="EMBL" id="CAJNOH010000081">
    <property type="protein sequence ID" value="CAF0849661.1"/>
    <property type="molecule type" value="Genomic_DNA"/>
</dbReference>
<dbReference type="GO" id="GO:0010629">
    <property type="term" value="P:negative regulation of gene expression"/>
    <property type="evidence" value="ECO:0007669"/>
    <property type="project" value="TreeGrafter"/>
</dbReference>
<dbReference type="Pfam" id="PF00644">
    <property type="entry name" value="PARP"/>
    <property type="match status" value="1"/>
</dbReference>
<keyword evidence="2 6" id="KW-0328">Glycosyltransferase</keyword>
<accession>A0A813W415</accession>